<evidence type="ECO:0000256" key="1">
    <source>
        <dbReference type="SAM" id="MobiDB-lite"/>
    </source>
</evidence>
<sequence>MGGGFSETLSGSVGLTVALAGASLFVCAVSYVTNKRRSPDAVAGNKANLQSGFHQRQSTGGTVEKDESVTNSRVPVYAAAPRSATDRVNGPYYAALAERHVSRHDAATMEWRDDVLGVRMLFSPILFAVETEERQAPLLLVGLRYLRQPEHRVAITFECCGAVETAEEYRENSLDRIRSCAKLLSSAGYIRIGSEQLPSAEYCYMDSGNKLRFALSVFLTNGQLAVTAQYIADTRVKSVLPTAFNELVRSIQFITPRATPSYLLCSEPRLGLGFRLPLDFFLDDALQEFLMLSEDKSITSVPTPLGPYGTGDDGIGVHYSLHRRHGRDGHNMSNAAGSTVNVVSSVTDTPWNRGVAQPSPDACVSEHSIGGYKHNGRSDFCGSSTAGNLSTPFASLSNGGPRKILIVSCYEPLSYAHLSWQSLFEHHIRTVMQRFSIRYCGDGVSAFSVTVVRGNDELQPLRNNKHKNFVVQLQQVTVSMGGDNGGDDDANTMMELEGALCVQEMSIDLSSVCASHLHYCQSGRQDEGVMSCTDPPCALGDRKEAGNTHDEQSIDVYLSIFLVRINCECVSMTFLFPTVDYTLEEAVKFCRRTIDTMSLGNHYGQGTSLVYFNKRHEVLPFSVLLNPVSTAAATLIVVEEPVIGEPLATFHVGRMDGVAVHLRVFPIPLAVDTLEASRRRTASRLERLVRKYLLLLPGQVRVHRWEATAIGTRAALEVHYEQLCFSDDEGSGSELAAADKEVCRINPFTVVNSLCFPQSGREDGLDSPKPRLSSVAMAPSVVPHALTMQSTDQLLMRAPSMDSREESALLQVAVIVCCEACAFLFLAASGGYPVTTVRQVVWQVASNLSVLSSSTL</sequence>
<name>G0UQD1_TRYCI</name>
<dbReference type="AlphaFoldDB" id="G0UQD1"/>
<organism evidence="2">
    <name type="scientific">Trypanosoma congolense (strain IL3000)</name>
    <dbReference type="NCBI Taxonomy" id="1068625"/>
    <lineage>
        <taxon>Eukaryota</taxon>
        <taxon>Discoba</taxon>
        <taxon>Euglenozoa</taxon>
        <taxon>Kinetoplastea</taxon>
        <taxon>Metakinetoplastina</taxon>
        <taxon>Trypanosomatida</taxon>
        <taxon>Trypanosomatidae</taxon>
        <taxon>Trypanosoma</taxon>
        <taxon>Nannomonas</taxon>
    </lineage>
</organism>
<dbReference type="VEuPathDB" id="TriTrypDB:TcIL3000_7_4060"/>
<proteinExistence type="predicted"/>
<evidence type="ECO:0008006" key="3">
    <source>
        <dbReference type="Google" id="ProtNLM"/>
    </source>
</evidence>
<accession>G0UQD1</accession>
<feature type="compositionally biased region" description="Polar residues" evidence="1">
    <location>
        <begin position="47"/>
        <end position="61"/>
    </location>
</feature>
<gene>
    <name evidence="2" type="ORF">TCIL3000_7_4060</name>
</gene>
<reference evidence="2" key="1">
    <citation type="journal article" date="2012" name="Proc. Natl. Acad. Sci. U.S.A.">
        <title>Antigenic diversity is generated by distinct evolutionary mechanisms in African trypanosome species.</title>
        <authorList>
            <person name="Jackson A.P."/>
            <person name="Berry A."/>
            <person name="Aslett M."/>
            <person name="Allison H.C."/>
            <person name="Burton P."/>
            <person name="Vavrova-Anderson J."/>
            <person name="Brown R."/>
            <person name="Browne H."/>
            <person name="Corton N."/>
            <person name="Hauser H."/>
            <person name="Gamble J."/>
            <person name="Gilderthorp R."/>
            <person name="Marcello L."/>
            <person name="McQuillan J."/>
            <person name="Otto T.D."/>
            <person name="Quail M.A."/>
            <person name="Sanders M.J."/>
            <person name="van Tonder A."/>
            <person name="Ginger M.L."/>
            <person name="Field M.C."/>
            <person name="Barry J.D."/>
            <person name="Hertz-Fowler C."/>
            <person name="Berriman M."/>
        </authorList>
    </citation>
    <scope>NUCLEOTIDE SEQUENCE</scope>
    <source>
        <strain evidence="2">IL3000</strain>
    </source>
</reference>
<dbReference type="EMBL" id="HE575320">
    <property type="protein sequence ID" value="CCC91592.1"/>
    <property type="molecule type" value="Genomic_DNA"/>
</dbReference>
<feature type="region of interest" description="Disordered" evidence="1">
    <location>
        <begin position="42"/>
        <end position="68"/>
    </location>
</feature>
<protein>
    <recommendedName>
        <fullName evidence="3">Present in the outer mitochondrial membrane proteome 34</fullName>
    </recommendedName>
</protein>
<evidence type="ECO:0000313" key="2">
    <source>
        <dbReference type="EMBL" id="CCC91592.1"/>
    </source>
</evidence>